<reference evidence="3" key="1">
    <citation type="submission" date="2024-05" db="EMBL/GenBank/DDBJ databases">
        <title>Planctomycetes of the genus Singulisphaera possess chitinolytic capabilities.</title>
        <authorList>
            <person name="Ivanova A."/>
        </authorList>
    </citation>
    <scope>NUCLEOTIDE SEQUENCE</scope>
    <source>
        <strain evidence="3">Ch08T</strain>
    </source>
</reference>
<dbReference type="RefSeq" id="WP_406698101.1">
    <property type="nucleotide sequence ID" value="NZ_CP155447.1"/>
</dbReference>
<evidence type="ECO:0000256" key="2">
    <source>
        <dbReference type="SAM" id="SignalP"/>
    </source>
</evidence>
<feature type="region of interest" description="Disordered" evidence="1">
    <location>
        <begin position="195"/>
        <end position="216"/>
    </location>
</feature>
<protein>
    <submittedName>
        <fullName evidence="3">Uncharacterized protein</fullName>
    </submittedName>
</protein>
<dbReference type="EMBL" id="CP155447">
    <property type="protein sequence ID" value="XBH05289.1"/>
    <property type="molecule type" value="Genomic_DNA"/>
</dbReference>
<accession>A0AAU7CJT3</accession>
<feature type="compositionally biased region" description="Polar residues" evidence="1">
    <location>
        <begin position="201"/>
        <end position="213"/>
    </location>
</feature>
<feature type="region of interest" description="Disordered" evidence="1">
    <location>
        <begin position="39"/>
        <end position="77"/>
    </location>
</feature>
<organism evidence="3">
    <name type="scientific">Singulisphaera sp. Ch08</name>
    <dbReference type="NCBI Taxonomy" id="3120278"/>
    <lineage>
        <taxon>Bacteria</taxon>
        <taxon>Pseudomonadati</taxon>
        <taxon>Planctomycetota</taxon>
        <taxon>Planctomycetia</taxon>
        <taxon>Isosphaerales</taxon>
        <taxon>Isosphaeraceae</taxon>
        <taxon>Singulisphaera</taxon>
    </lineage>
</organism>
<sequence length="256" mass="27215">MRTIRPTWIFMLLAVLPVWADSTPAHAQQQQRGAYDYRNRMDQTPQPGSPAPLGGSSMGGLQNRQEGGYGSTPYIGPSNRGGINNANAFNGSGLSNAFGNQFQPQPQYQTLGAPAPGQPYQIPSYYANYAPGTVITWGRYRYQLGSDGTMTSAGPIAGQPYQIPAQFANQPPGTVVTKGRFRYLLGNDGTMTAYNGPVPPTTGTEATQTSNGPTPGERYQIPAEHANAAPGSVFTYNGHNYVVGKDGTMTALSASQ</sequence>
<feature type="signal peptide" evidence="2">
    <location>
        <begin position="1"/>
        <end position="20"/>
    </location>
</feature>
<name>A0AAU7CJT3_9BACT</name>
<gene>
    <name evidence="3" type="ORF">V5E97_04510</name>
</gene>
<feature type="chain" id="PRO_5043526222" evidence="2">
    <location>
        <begin position="21"/>
        <end position="256"/>
    </location>
</feature>
<proteinExistence type="predicted"/>
<dbReference type="AlphaFoldDB" id="A0AAU7CJT3"/>
<evidence type="ECO:0000313" key="3">
    <source>
        <dbReference type="EMBL" id="XBH05289.1"/>
    </source>
</evidence>
<evidence type="ECO:0000256" key="1">
    <source>
        <dbReference type="SAM" id="MobiDB-lite"/>
    </source>
</evidence>
<keyword evidence="2" id="KW-0732">Signal</keyword>